<gene>
    <name evidence="1" type="ORF">HELGO_WM27608</name>
</gene>
<accession>A0A6S6S268</accession>
<evidence type="ECO:0000313" key="1">
    <source>
        <dbReference type="EMBL" id="CAA6798384.1"/>
    </source>
</evidence>
<sequence>MTTSSKINTFKNASFGKDLHVLNDIHLNEINIAIYQRTIEIPEEEIMYFLNQGLQLKAQGRPKNIIETFKSDFLEKGFSDSLLLRDCSNLLHFFEESSNATEFRVLISSVETDMCSRFHTDVNKLRLLCTYHGPATLWLPEAAEDRAAYHSGEENQKIIKNPALIQQAQTGEVLLLKGALYPNAQAVMHRSPSIQKKGEKRLLLRIDLQK</sequence>
<dbReference type="Pfam" id="PF08856">
    <property type="entry name" value="DUF1826"/>
    <property type="match status" value="1"/>
</dbReference>
<dbReference type="InterPro" id="IPR014955">
    <property type="entry name" value="DUF1826"/>
</dbReference>
<evidence type="ECO:0008006" key="2">
    <source>
        <dbReference type="Google" id="ProtNLM"/>
    </source>
</evidence>
<dbReference type="EMBL" id="CACVAQ010000002">
    <property type="protein sequence ID" value="CAA6798384.1"/>
    <property type="molecule type" value="Genomic_DNA"/>
</dbReference>
<proteinExistence type="predicted"/>
<protein>
    <recommendedName>
        <fullName evidence="2">DUF1826 domain-containing protein</fullName>
    </recommendedName>
</protein>
<organism evidence="1">
    <name type="scientific">uncultured Aureispira sp</name>
    <dbReference type="NCBI Taxonomy" id="1331704"/>
    <lineage>
        <taxon>Bacteria</taxon>
        <taxon>Pseudomonadati</taxon>
        <taxon>Bacteroidota</taxon>
        <taxon>Saprospiria</taxon>
        <taxon>Saprospirales</taxon>
        <taxon>Saprospiraceae</taxon>
        <taxon>Aureispira</taxon>
        <taxon>environmental samples</taxon>
    </lineage>
</organism>
<reference evidence="1" key="1">
    <citation type="submission" date="2020-01" db="EMBL/GenBank/DDBJ databases">
        <authorList>
            <person name="Meier V. D."/>
            <person name="Meier V D."/>
        </authorList>
    </citation>
    <scope>NUCLEOTIDE SEQUENCE</scope>
    <source>
        <strain evidence="1">HLG_WM_MAG_10</strain>
    </source>
</reference>
<dbReference type="AlphaFoldDB" id="A0A6S6S268"/>
<name>A0A6S6S268_9BACT</name>